<feature type="compositionally biased region" description="Basic residues" evidence="1">
    <location>
        <begin position="17"/>
        <end position="26"/>
    </location>
</feature>
<evidence type="ECO:0000256" key="1">
    <source>
        <dbReference type="SAM" id="MobiDB-lite"/>
    </source>
</evidence>
<dbReference type="RefSeq" id="WP_083200750.1">
    <property type="nucleotide sequence ID" value="NZ_FLOB01000001.1"/>
</dbReference>
<dbReference type="EMBL" id="FLOB01000001">
    <property type="protein sequence ID" value="SBS26340.1"/>
    <property type="molecule type" value="Genomic_DNA"/>
</dbReference>
<dbReference type="GO" id="GO:0003677">
    <property type="term" value="F:DNA binding"/>
    <property type="evidence" value="ECO:0007669"/>
    <property type="project" value="InterPro"/>
</dbReference>
<dbReference type="InterPro" id="IPR001387">
    <property type="entry name" value="Cro/C1-type_HTH"/>
</dbReference>
<feature type="region of interest" description="Disordered" evidence="1">
    <location>
        <begin position="1"/>
        <end position="49"/>
    </location>
</feature>
<dbReference type="Pfam" id="PF01381">
    <property type="entry name" value="HTH_3"/>
    <property type="match status" value="1"/>
</dbReference>
<dbReference type="Gene3D" id="1.10.260.40">
    <property type="entry name" value="lambda repressor-like DNA-binding domains"/>
    <property type="match status" value="1"/>
</dbReference>
<evidence type="ECO:0000313" key="4">
    <source>
        <dbReference type="Proteomes" id="UP000092544"/>
    </source>
</evidence>
<reference evidence="3 4" key="1">
    <citation type="submission" date="2016-06" db="EMBL/GenBank/DDBJ databases">
        <authorList>
            <person name="Kjaerup R.B."/>
            <person name="Dalgaard T.S."/>
            <person name="Juul-Madsen H.R."/>
        </authorList>
    </citation>
    <scope>NUCLEOTIDE SEQUENCE [LARGE SCALE GENOMIC DNA]</scope>
    <source>
        <strain evidence="3 4">CECT 8886</strain>
    </source>
</reference>
<evidence type="ECO:0000259" key="2">
    <source>
        <dbReference type="PROSITE" id="PS50943"/>
    </source>
</evidence>
<dbReference type="SMART" id="SM00530">
    <property type="entry name" value="HTH_XRE"/>
    <property type="match status" value="1"/>
</dbReference>
<dbReference type="InterPro" id="IPR010982">
    <property type="entry name" value="Lambda_DNA-bd_dom_sf"/>
</dbReference>
<keyword evidence="4" id="KW-1185">Reference proteome</keyword>
<evidence type="ECO:0000313" key="3">
    <source>
        <dbReference type="EMBL" id="SBS26340.1"/>
    </source>
</evidence>
<dbReference type="SUPFAM" id="SSF47413">
    <property type="entry name" value="lambda repressor-like DNA-binding domains"/>
    <property type="match status" value="1"/>
</dbReference>
<dbReference type="AlphaFoldDB" id="A0A1A8T4D0"/>
<feature type="region of interest" description="Disordered" evidence="1">
    <location>
        <begin position="83"/>
        <end position="123"/>
    </location>
</feature>
<dbReference type="PROSITE" id="PS50943">
    <property type="entry name" value="HTH_CROC1"/>
    <property type="match status" value="1"/>
</dbReference>
<accession>A0A1A8T4D0</accession>
<organism evidence="3 4">
    <name type="scientific">Marinomonas spartinae</name>
    <dbReference type="NCBI Taxonomy" id="1792290"/>
    <lineage>
        <taxon>Bacteria</taxon>
        <taxon>Pseudomonadati</taxon>
        <taxon>Pseudomonadota</taxon>
        <taxon>Gammaproteobacteria</taxon>
        <taxon>Oceanospirillales</taxon>
        <taxon>Oceanospirillaceae</taxon>
        <taxon>Marinomonas</taxon>
    </lineage>
</organism>
<protein>
    <submittedName>
        <fullName evidence="3">Helix-turn-helix domain protein</fullName>
    </submittedName>
</protein>
<gene>
    <name evidence="3" type="ORF">MSP8886_00576</name>
</gene>
<sequence>MKMKGQIDSVYPPAKESKKKGKKASKKTAQDKQKGKTKSKKKKSADIVTPTTVLEQVESVIAPVKEATQAVKETLEETIQALEKSHTPVTDDSPAVLDETDDGKTKNPIARASKNSQPLVDDDKQKTMQRIIKQLIMGDISQGEALKILRIQVLGLKQEDFATLVGVSRKTLSENENDKGNYTADIVNKLFQPFDLKVGLLPNSVKTLERLLVSKNS</sequence>
<dbReference type="CDD" id="cd00093">
    <property type="entry name" value="HTH_XRE"/>
    <property type="match status" value="1"/>
</dbReference>
<dbReference type="STRING" id="1792290.MSP8886_00576"/>
<feature type="domain" description="HTH cro/C1-type" evidence="2">
    <location>
        <begin position="146"/>
        <end position="201"/>
    </location>
</feature>
<name>A0A1A8T4D0_9GAMM</name>
<proteinExistence type="predicted"/>
<dbReference type="Proteomes" id="UP000092544">
    <property type="component" value="Unassembled WGS sequence"/>
</dbReference>